<dbReference type="InterPro" id="IPR027363">
    <property type="entry name" value="M1Pi_N"/>
</dbReference>
<dbReference type="OrthoDB" id="45195at2157"/>
<organism evidence="2 3">
    <name type="scientific">Thermococcus radiotolerans</name>
    <dbReference type="NCBI Taxonomy" id="187880"/>
    <lineage>
        <taxon>Archaea</taxon>
        <taxon>Methanobacteriati</taxon>
        <taxon>Methanobacteriota</taxon>
        <taxon>Thermococci</taxon>
        <taxon>Thermococcales</taxon>
        <taxon>Thermococcaceae</taxon>
        <taxon>Thermococcus</taxon>
    </lineage>
</organism>
<evidence type="ECO:0000256" key="1">
    <source>
        <dbReference type="RuleBase" id="RU003814"/>
    </source>
</evidence>
<dbReference type="GO" id="GO:0019509">
    <property type="term" value="P:L-methionine salvage from methylthioadenosine"/>
    <property type="evidence" value="ECO:0007669"/>
    <property type="project" value="TreeGrafter"/>
</dbReference>
<dbReference type="GeneID" id="33327712"/>
<dbReference type="InterPro" id="IPR042529">
    <property type="entry name" value="IF_2B-like_C"/>
</dbReference>
<dbReference type="AlphaFoldDB" id="A0A2Z2MXD7"/>
<dbReference type="Pfam" id="PF01008">
    <property type="entry name" value="IF-2B"/>
    <property type="match status" value="1"/>
</dbReference>
<gene>
    <name evidence="2" type="ORF">A3L10_02650</name>
</gene>
<dbReference type="Gene3D" id="3.40.50.10470">
    <property type="entry name" value="Translation initiation factor eif-2b, domain 2"/>
    <property type="match status" value="1"/>
</dbReference>
<evidence type="ECO:0000313" key="3">
    <source>
        <dbReference type="Proteomes" id="UP000250085"/>
    </source>
</evidence>
<dbReference type="NCBIfam" id="NF006210">
    <property type="entry name" value="PRK08335.1"/>
    <property type="match status" value="1"/>
</dbReference>
<dbReference type="RefSeq" id="WP_088866277.1">
    <property type="nucleotide sequence ID" value="NZ_CP015106.1"/>
</dbReference>
<evidence type="ECO:0000313" key="2">
    <source>
        <dbReference type="EMBL" id="ASJ14084.1"/>
    </source>
</evidence>
<dbReference type="GO" id="GO:0046523">
    <property type="term" value="F:S-methyl-5-thioribose-1-phosphate isomerase activity"/>
    <property type="evidence" value="ECO:0007669"/>
    <property type="project" value="TreeGrafter"/>
</dbReference>
<protein>
    <submittedName>
        <fullName evidence="2">Translation initiation factor IF-2B subunit alpha</fullName>
    </submittedName>
</protein>
<keyword evidence="3" id="KW-1185">Reference proteome</keyword>
<reference evidence="2 3" key="1">
    <citation type="submission" date="2016-04" db="EMBL/GenBank/DDBJ databases">
        <title>Complete genome sequence of Thermococcus radiotolerans type strain EJ2.</title>
        <authorList>
            <person name="Oger P.M."/>
        </authorList>
    </citation>
    <scope>NUCLEOTIDE SEQUENCE [LARGE SCALE GENOMIC DNA]</scope>
    <source>
        <strain evidence="2 3">EJ2</strain>
    </source>
</reference>
<dbReference type="InterPro" id="IPR000649">
    <property type="entry name" value="IF-2B-related"/>
</dbReference>
<dbReference type="PANTHER" id="PTHR43475:SF2">
    <property type="entry name" value="RIBOSE 1,5-BISPHOSPHATE ISOMERASE"/>
    <property type="match status" value="1"/>
</dbReference>
<dbReference type="KEGG" id="trl:A3L10_02650"/>
<keyword evidence="2" id="KW-0396">Initiation factor</keyword>
<accession>A0A2Z2MXD7</accession>
<dbReference type="SUPFAM" id="SSF100950">
    <property type="entry name" value="NagB/RpiA/CoA transferase-like"/>
    <property type="match status" value="1"/>
</dbReference>
<dbReference type="InterPro" id="IPR037171">
    <property type="entry name" value="NagB/RpiA_transferase-like"/>
</dbReference>
<keyword evidence="2" id="KW-0648">Protein biosynthesis</keyword>
<dbReference type="Proteomes" id="UP000250085">
    <property type="component" value="Chromosome"/>
</dbReference>
<dbReference type="GO" id="GO:0003743">
    <property type="term" value="F:translation initiation factor activity"/>
    <property type="evidence" value="ECO:0007669"/>
    <property type="project" value="UniProtKB-KW"/>
</dbReference>
<comment type="similarity">
    <text evidence="1">Belongs to the eIF-2B alpha/beta/delta subunits family.</text>
</comment>
<sequence>MLPPEVRSIIEEMRAERIRGASWLARRGAEAYLVLSELLEGEELESALKEMKREIPAANGTMASLYNLARFIPITGDPDVVRTKAEEFIRLGEEAKREIGNIGSELIDENEVVITHSFSSAVLEIFKAAWRKGKHFRVILTESAPDYEGIALARELDSLGVPFEVITDAQLGLFARKATLALVGADNVTRDGAAVNKAGTYLLALACHDNGVPFYVAAESFKLHPELSSGEVEIVERPYVRQGYRVRNMLFDVTPWRYVRGIITEFGILVPPKEI</sequence>
<name>A0A2Z2MXD7_9EURY</name>
<dbReference type="PANTHER" id="PTHR43475">
    <property type="entry name" value="METHYLTHIORIBOSE-1-PHOSPHATE ISOMERASE"/>
    <property type="match status" value="1"/>
</dbReference>
<dbReference type="EMBL" id="CP015106">
    <property type="protein sequence ID" value="ASJ14084.1"/>
    <property type="molecule type" value="Genomic_DNA"/>
</dbReference>
<dbReference type="Gene3D" id="1.20.120.420">
    <property type="entry name" value="translation initiation factor eif-2b, domain 1"/>
    <property type="match status" value="1"/>
</dbReference>
<proteinExistence type="inferred from homology"/>